<dbReference type="AlphaFoldDB" id="A0A024VXW3"/>
<evidence type="ECO:0000313" key="2">
    <source>
        <dbReference type="Proteomes" id="UP000030708"/>
    </source>
</evidence>
<dbReference type="eggNOG" id="ENOG502QXHN">
    <property type="taxonomic scope" value="Eukaryota"/>
</dbReference>
<accession>A0A024VXW3</accession>
<reference evidence="1 2" key="1">
    <citation type="submission" date="2013-02" db="EMBL/GenBank/DDBJ databases">
        <title>The Genome Annotation of Plasmodium falciparum Tanzania (2000708).</title>
        <authorList>
            <consortium name="The Broad Institute Genome Sequencing Platform"/>
            <consortium name="The Broad Institute Genome Sequencing Center for Infectious Disease"/>
            <person name="Neafsey D."/>
            <person name="Hoffman S."/>
            <person name="Volkman S."/>
            <person name="Rosenthal P."/>
            <person name="Walker B."/>
            <person name="Young S.K."/>
            <person name="Zeng Q."/>
            <person name="Gargeya S."/>
            <person name="Fitzgerald M."/>
            <person name="Haas B."/>
            <person name="Abouelleil A."/>
            <person name="Allen A.W."/>
            <person name="Alvarado L."/>
            <person name="Arachchi H.M."/>
            <person name="Berlin A.M."/>
            <person name="Chapman S.B."/>
            <person name="Gainer-Dewar J."/>
            <person name="Goldberg J."/>
            <person name="Griggs A."/>
            <person name="Gujja S."/>
            <person name="Hansen M."/>
            <person name="Howarth C."/>
            <person name="Imamovic A."/>
            <person name="Ireland A."/>
            <person name="Larimer J."/>
            <person name="McCowan C."/>
            <person name="Murphy C."/>
            <person name="Pearson M."/>
            <person name="Poon T.W."/>
            <person name="Priest M."/>
            <person name="Roberts A."/>
            <person name="Saif S."/>
            <person name="Shea T."/>
            <person name="Sisk P."/>
            <person name="Sykes S."/>
            <person name="Wortman J."/>
            <person name="Nusbaum C."/>
            <person name="Birren B."/>
        </authorList>
    </citation>
    <scope>NUCLEOTIDE SEQUENCE [LARGE SCALE GENOMIC DNA]</scope>
    <source>
        <strain evidence="2">Tanzania (2000708)</strain>
    </source>
</reference>
<reference evidence="1 2" key="2">
    <citation type="submission" date="2013-02" db="EMBL/GenBank/DDBJ databases">
        <title>The Genome Sequence of Plasmodium falciparum Tanzania (2000708).</title>
        <authorList>
            <consortium name="The Broad Institute Genome Sequencing Platform"/>
            <consortium name="The Broad Institute Genome Sequencing Center for Infectious Disease"/>
            <person name="Neafsey D."/>
            <person name="Cheeseman I."/>
            <person name="Volkman S."/>
            <person name="Adams J."/>
            <person name="Walker B."/>
            <person name="Young S.K."/>
            <person name="Zeng Q."/>
            <person name="Gargeya S."/>
            <person name="Fitzgerald M."/>
            <person name="Haas B."/>
            <person name="Abouelleil A."/>
            <person name="Alvarado L."/>
            <person name="Arachchi H.M."/>
            <person name="Berlin A.M."/>
            <person name="Chapman S.B."/>
            <person name="Dewar J."/>
            <person name="Goldberg J."/>
            <person name="Griggs A."/>
            <person name="Gujja S."/>
            <person name="Hansen M."/>
            <person name="Howarth C."/>
            <person name="Imamovic A."/>
            <person name="Larimer J."/>
            <person name="McCowan C."/>
            <person name="Murphy C."/>
            <person name="Neiman D."/>
            <person name="Pearson M."/>
            <person name="Priest M."/>
            <person name="Roberts A."/>
            <person name="Saif S."/>
            <person name="Shea T."/>
            <person name="Sisk P."/>
            <person name="Sykes S."/>
            <person name="Wortman J."/>
            <person name="Nusbaum C."/>
            <person name="Birren B."/>
        </authorList>
    </citation>
    <scope>NUCLEOTIDE SEQUENCE [LARGE SCALE GENOMIC DNA]</scope>
    <source>
        <strain evidence="2">Tanzania (2000708)</strain>
    </source>
</reference>
<protein>
    <submittedName>
        <fullName evidence="1">Uncharacterized protein</fullName>
    </submittedName>
</protein>
<proteinExistence type="predicted"/>
<organism evidence="1 2">
    <name type="scientific">Plasmodium falciparum Tanzania</name>
    <name type="common">2000708</name>
    <dbReference type="NCBI Taxonomy" id="1036725"/>
    <lineage>
        <taxon>Eukaryota</taxon>
        <taxon>Sar</taxon>
        <taxon>Alveolata</taxon>
        <taxon>Apicomplexa</taxon>
        <taxon>Aconoidasida</taxon>
        <taxon>Haemosporida</taxon>
        <taxon>Plasmodiidae</taxon>
        <taxon>Plasmodium</taxon>
        <taxon>Plasmodium (Laverania)</taxon>
    </lineage>
</organism>
<gene>
    <name evidence="1" type="ORF">PFTANZ_06190</name>
</gene>
<feature type="non-terminal residue" evidence="1">
    <location>
        <position position="262"/>
    </location>
</feature>
<dbReference type="Proteomes" id="UP000030708">
    <property type="component" value="Unassembled WGS sequence"/>
</dbReference>
<name>A0A024VXW3_PLAFA</name>
<dbReference type="EMBL" id="KI926886">
    <property type="protein sequence ID" value="ETW33090.1"/>
    <property type="molecule type" value="Genomic_DNA"/>
</dbReference>
<evidence type="ECO:0000313" key="1">
    <source>
        <dbReference type="EMBL" id="ETW33090.1"/>
    </source>
</evidence>
<dbReference type="PANTHER" id="PTHR42509:SF1">
    <property type="entry name" value="DIX DOMAIN-CONTAINING PROTEIN"/>
    <property type="match status" value="1"/>
</dbReference>
<dbReference type="PANTHER" id="PTHR42509">
    <property type="entry name" value="DIX DOMAIN-CONTAINING PROTEIN"/>
    <property type="match status" value="1"/>
</dbReference>
<sequence length="262" mass="31002">MKDYLGEYNKYLKYENPIIIEKEDEKNVHSKDDKTMKDKNIVRVIEEIRKNLKSNVLYKNDSKSVLFNDPIYYIFPSKCIKVKKAEHISYVSRVTNDEDIVLCLKRIYEVLSNMYSKNMIIKEEYLNELLNILTELCRQQQNRCFLKKDLFKILHNNIPAWVDVTDESSPVPSLNSCIYAKVLRLSWLDNKTGKEITNDKNLHDRDMMKSYKNDKMTYHQGNETNHIGDHMEESQKTKSNIDMLLFETAPNKSNQTNINKKN</sequence>